<protein>
    <submittedName>
        <fullName evidence="2">Uncharacterized protein</fullName>
    </submittedName>
</protein>
<feature type="transmembrane region" description="Helical" evidence="1">
    <location>
        <begin position="12"/>
        <end position="38"/>
    </location>
</feature>
<accession>A0ABW0MAB2</accession>
<keyword evidence="1" id="KW-0472">Membrane</keyword>
<dbReference type="PROSITE" id="PS51257">
    <property type="entry name" value="PROKAR_LIPOPROTEIN"/>
    <property type="match status" value="1"/>
</dbReference>
<proteinExistence type="predicted"/>
<dbReference type="RefSeq" id="WP_378998204.1">
    <property type="nucleotide sequence ID" value="NZ_JBHSMT010000026.1"/>
</dbReference>
<comment type="caution">
    <text evidence="2">The sequence shown here is derived from an EMBL/GenBank/DDBJ whole genome shotgun (WGS) entry which is preliminary data.</text>
</comment>
<feature type="transmembrane region" description="Helical" evidence="1">
    <location>
        <begin position="94"/>
        <end position="113"/>
    </location>
</feature>
<evidence type="ECO:0000313" key="3">
    <source>
        <dbReference type="Proteomes" id="UP001596045"/>
    </source>
</evidence>
<organism evidence="2 3">
    <name type="scientific">Paraherbaspirillum soli</name>
    <dbReference type="NCBI Taxonomy" id="631222"/>
    <lineage>
        <taxon>Bacteria</taxon>
        <taxon>Pseudomonadati</taxon>
        <taxon>Pseudomonadota</taxon>
        <taxon>Betaproteobacteria</taxon>
        <taxon>Burkholderiales</taxon>
        <taxon>Oxalobacteraceae</taxon>
        <taxon>Paraherbaspirillum</taxon>
    </lineage>
</organism>
<sequence>MERNNVRISFFNRLITACISALIIVVMACCAPVAILVFGRGHGVGIIDSYRTFHIWGTSVSVVAGVVGFALGADRTIILFSHFWGTGHSNSVRFTLFLWGALIGVGLISYWLLAPSGN</sequence>
<keyword evidence="1" id="KW-1133">Transmembrane helix</keyword>
<keyword evidence="3" id="KW-1185">Reference proteome</keyword>
<name>A0ABW0MAB2_9BURK</name>
<dbReference type="EMBL" id="JBHSMT010000026">
    <property type="protein sequence ID" value="MFC5475099.1"/>
    <property type="molecule type" value="Genomic_DNA"/>
</dbReference>
<feature type="transmembrane region" description="Helical" evidence="1">
    <location>
        <begin position="53"/>
        <end position="73"/>
    </location>
</feature>
<evidence type="ECO:0000313" key="2">
    <source>
        <dbReference type="EMBL" id="MFC5475099.1"/>
    </source>
</evidence>
<keyword evidence="1" id="KW-0812">Transmembrane</keyword>
<dbReference type="Proteomes" id="UP001596045">
    <property type="component" value="Unassembled WGS sequence"/>
</dbReference>
<reference evidence="3" key="1">
    <citation type="journal article" date="2019" name="Int. J. Syst. Evol. Microbiol.">
        <title>The Global Catalogue of Microorganisms (GCM) 10K type strain sequencing project: providing services to taxonomists for standard genome sequencing and annotation.</title>
        <authorList>
            <consortium name="The Broad Institute Genomics Platform"/>
            <consortium name="The Broad Institute Genome Sequencing Center for Infectious Disease"/>
            <person name="Wu L."/>
            <person name="Ma J."/>
        </authorList>
    </citation>
    <scope>NUCLEOTIDE SEQUENCE [LARGE SCALE GENOMIC DNA]</scope>
    <source>
        <strain evidence="3">JCM 17066</strain>
    </source>
</reference>
<gene>
    <name evidence="2" type="ORF">ACFPM8_14145</name>
</gene>
<evidence type="ECO:0000256" key="1">
    <source>
        <dbReference type="SAM" id="Phobius"/>
    </source>
</evidence>